<dbReference type="Pfam" id="PF00571">
    <property type="entry name" value="CBS"/>
    <property type="match status" value="2"/>
</dbReference>
<dbReference type="PANTHER" id="PTHR43080:SF2">
    <property type="entry name" value="CBS DOMAIN-CONTAINING PROTEIN"/>
    <property type="match status" value="1"/>
</dbReference>
<dbReference type="EMBL" id="CP000504">
    <property type="protein sequence ID" value="ABL87434.1"/>
    <property type="molecule type" value="Genomic_DNA"/>
</dbReference>
<evidence type="ECO:0000313" key="5">
    <source>
        <dbReference type="Proteomes" id="UP000002595"/>
    </source>
</evidence>
<proteinExistence type="predicted"/>
<dbReference type="STRING" id="384616.Pisl_0254"/>
<dbReference type="AlphaFoldDB" id="A1RR52"/>
<dbReference type="HOGENOM" id="CLU_040681_12_1_2"/>
<feature type="domain" description="CBS" evidence="3">
    <location>
        <begin position="12"/>
        <end position="70"/>
    </location>
</feature>
<organism evidence="4 5">
    <name type="scientific">Pyrobaculum islandicum (strain DSM 4184 / JCM 9189 / GEO3)</name>
    <dbReference type="NCBI Taxonomy" id="384616"/>
    <lineage>
        <taxon>Archaea</taxon>
        <taxon>Thermoproteota</taxon>
        <taxon>Thermoprotei</taxon>
        <taxon>Thermoproteales</taxon>
        <taxon>Thermoproteaceae</taxon>
        <taxon>Pyrobaculum</taxon>
    </lineage>
</organism>
<keyword evidence="5" id="KW-1185">Reference proteome</keyword>
<dbReference type="eggNOG" id="arCOG00606">
    <property type="taxonomic scope" value="Archaea"/>
</dbReference>
<evidence type="ECO:0000259" key="3">
    <source>
        <dbReference type="PROSITE" id="PS51371"/>
    </source>
</evidence>
<evidence type="ECO:0000256" key="2">
    <source>
        <dbReference type="PROSITE-ProRule" id="PRU00703"/>
    </source>
</evidence>
<name>A1RR52_PYRIL</name>
<evidence type="ECO:0000256" key="1">
    <source>
        <dbReference type="ARBA" id="ARBA00023122"/>
    </source>
</evidence>
<dbReference type="OrthoDB" id="65817at2157"/>
<keyword evidence="1 2" id="KW-0129">CBS domain</keyword>
<evidence type="ECO:0000313" key="4">
    <source>
        <dbReference type="EMBL" id="ABL87434.1"/>
    </source>
</evidence>
<gene>
    <name evidence="4" type="ordered locus">Pisl_0254</name>
</gene>
<dbReference type="InterPro" id="IPR051257">
    <property type="entry name" value="Diverse_CBS-Domain"/>
</dbReference>
<dbReference type="GeneID" id="4617548"/>
<dbReference type="RefSeq" id="WP_011762011.1">
    <property type="nucleotide sequence ID" value="NC_008701.1"/>
</dbReference>
<dbReference type="SMART" id="SM00116">
    <property type="entry name" value="CBS"/>
    <property type="match status" value="2"/>
</dbReference>
<dbReference type="InterPro" id="IPR046342">
    <property type="entry name" value="CBS_dom_sf"/>
</dbReference>
<reference evidence="4" key="1">
    <citation type="submission" date="2006-12" db="EMBL/GenBank/DDBJ databases">
        <title>Complete sequence of Pyrobaculum islandicum DSM 4184.</title>
        <authorList>
            <person name="Copeland A."/>
            <person name="Lucas S."/>
            <person name="Lapidus A."/>
            <person name="Barry K."/>
            <person name="Detter J.C."/>
            <person name="Glavina del Rio T."/>
            <person name="Dalin E."/>
            <person name="Tice H."/>
            <person name="Pitluck S."/>
            <person name="Meincke L."/>
            <person name="Brettin T."/>
            <person name="Bruce D."/>
            <person name="Han C."/>
            <person name="Tapia R."/>
            <person name="Gilna P."/>
            <person name="Schmutz J."/>
            <person name="Larimer F."/>
            <person name="Land M."/>
            <person name="Hauser L."/>
            <person name="Kyrpides N."/>
            <person name="Mikhailova N."/>
            <person name="Cozen A.E."/>
            <person name="Fitz-Gibbon S.T."/>
            <person name="House C.H."/>
            <person name="Saltikov C."/>
            <person name="Lowe T."/>
            <person name="Richardson P."/>
        </authorList>
    </citation>
    <scope>NUCLEOTIDE SEQUENCE [LARGE SCALE GENOMIC DNA]</scope>
    <source>
        <strain evidence="4">DSM 4184</strain>
    </source>
</reference>
<dbReference type="KEGG" id="pis:Pisl_0254"/>
<dbReference type="PANTHER" id="PTHR43080">
    <property type="entry name" value="CBS DOMAIN-CONTAINING PROTEIN CBSX3, MITOCHONDRIAL"/>
    <property type="match status" value="1"/>
</dbReference>
<dbReference type="SUPFAM" id="SSF54631">
    <property type="entry name" value="CBS-domain pair"/>
    <property type="match status" value="1"/>
</dbReference>
<sequence>MVASARRVIELIRREPIVALPTETLVGVAEKMAENNIGAVVVISPQDPKKPVGIITERDIVKAVSMHMPLSTPVEAFATNRLITIDENETVEKAAELMLMYNIRHLVVVDNVGRLRGVISIRDVLKALYGKELLHR</sequence>
<feature type="domain" description="CBS" evidence="3">
    <location>
        <begin position="78"/>
        <end position="136"/>
    </location>
</feature>
<dbReference type="InterPro" id="IPR000644">
    <property type="entry name" value="CBS_dom"/>
</dbReference>
<dbReference type="CDD" id="cd09836">
    <property type="entry name" value="CBS_pair_arch"/>
    <property type="match status" value="1"/>
</dbReference>
<protein>
    <submittedName>
        <fullName evidence="4">Signal-transduction protein with CBS domains</fullName>
    </submittedName>
</protein>
<accession>A1RR52</accession>
<dbReference type="Gene3D" id="3.10.580.10">
    <property type="entry name" value="CBS-domain"/>
    <property type="match status" value="1"/>
</dbReference>
<dbReference type="Proteomes" id="UP000002595">
    <property type="component" value="Chromosome"/>
</dbReference>
<dbReference type="PROSITE" id="PS51371">
    <property type="entry name" value="CBS"/>
    <property type="match status" value="2"/>
</dbReference>